<organism evidence="1 2">
    <name type="scientific">Dysgonomonas macrotermitis</name>
    <dbReference type="NCBI Taxonomy" id="1346286"/>
    <lineage>
        <taxon>Bacteria</taxon>
        <taxon>Pseudomonadati</taxon>
        <taxon>Bacteroidota</taxon>
        <taxon>Bacteroidia</taxon>
        <taxon>Bacteroidales</taxon>
        <taxon>Dysgonomonadaceae</taxon>
        <taxon>Dysgonomonas</taxon>
    </lineage>
</organism>
<sequence length="87" mass="10504">MNLLLNFFFEKKLQKKIYILHLYPNWTLIQMISSIKSRSNTNINLGLYNLDFVLCVESLNTESQTERQRELNVRTYKLTFAKWENNK</sequence>
<dbReference type="EMBL" id="FQUC01000009">
    <property type="protein sequence ID" value="SHF74155.1"/>
    <property type="molecule type" value="Genomic_DNA"/>
</dbReference>
<name>A0A1M5E4N1_9BACT</name>
<keyword evidence="2" id="KW-1185">Reference proteome</keyword>
<reference evidence="2" key="1">
    <citation type="submission" date="2016-11" db="EMBL/GenBank/DDBJ databases">
        <authorList>
            <person name="Varghese N."/>
            <person name="Submissions S."/>
        </authorList>
    </citation>
    <scope>NUCLEOTIDE SEQUENCE [LARGE SCALE GENOMIC DNA]</scope>
    <source>
        <strain evidence="2">DSM 27370</strain>
    </source>
</reference>
<evidence type="ECO:0000313" key="2">
    <source>
        <dbReference type="Proteomes" id="UP000184480"/>
    </source>
</evidence>
<proteinExistence type="predicted"/>
<gene>
    <name evidence="1" type="ORF">SAMN05444362_109146</name>
</gene>
<protein>
    <submittedName>
        <fullName evidence="1">Uncharacterized protein</fullName>
    </submittedName>
</protein>
<dbReference type="STRING" id="1346286.SAMN05444362_109146"/>
<dbReference type="AlphaFoldDB" id="A0A1M5E4N1"/>
<evidence type="ECO:0000313" key="1">
    <source>
        <dbReference type="EMBL" id="SHF74155.1"/>
    </source>
</evidence>
<accession>A0A1M5E4N1</accession>
<dbReference type="Proteomes" id="UP000184480">
    <property type="component" value="Unassembled WGS sequence"/>
</dbReference>